<dbReference type="Pfam" id="PF00078">
    <property type="entry name" value="RVT_1"/>
    <property type="match status" value="1"/>
</dbReference>
<keyword evidence="3" id="KW-1185">Reference proteome</keyword>
<sequence>MEALSKLLIQAQNNNVIRGIRASIDGPRINHLFFADDALLFIRNKEKDVEEIVKILTNFSKDSCQNINKDKSMILFSPKTLGRIGTFFVICLDKKLVETAPLIWWKRDFH</sequence>
<dbReference type="OrthoDB" id="1112558at2759"/>
<accession>A0A5B6WY53</accession>
<gene>
    <name evidence="2" type="ORF">EPI10_030693</name>
</gene>
<name>A0A5B6WY53_9ROSI</name>
<comment type="caution">
    <text evidence="2">The sequence shown here is derived from an EMBL/GenBank/DDBJ whole genome shotgun (WGS) entry which is preliminary data.</text>
</comment>
<protein>
    <submittedName>
        <fullName evidence="2">Reverse transcriptase</fullName>
    </submittedName>
</protein>
<dbReference type="InterPro" id="IPR000477">
    <property type="entry name" value="RT_dom"/>
</dbReference>
<evidence type="ECO:0000313" key="2">
    <source>
        <dbReference type="EMBL" id="KAA3486820.1"/>
    </source>
</evidence>
<keyword evidence="2" id="KW-0695">RNA-directed DNA polymerase</keyword>
<dbReference type="GO" id="GO:0003964">
    <property type="term" value="F:RNA-directed DNA polymerase activity"/>
    <property type="evidence" value="ECO:0007669"/>
    <property type="project" value="UniProtKB-KW"/>
</dbReference>
<evidence type="ECO:0000313" key="3">
    <source>
        <dbReference type="Proteomes" id="UP000325315"/>
    </source>
</evidence>
<reference evidence="3" key="1">
    <citation type="journal article" date="2019" name="Plant Biotechnol. J.">
        <title>Genome sequencing of the Australian wild diploid species Gossypium australe highlights disease resistance and delayed gland morphogenesis.</title>
        <authorList>
            <person name="Cai Y."/>
            <person name="Cai X."/>
            <person name="Wang Q."/>
            <person name="Wang P."/>
            <person name="Zhang Y."/>
            <person name="Cai C."/>
            <person name="Xu Y."/>
            <person name="Wang K."/>
            <person name="Zhou Z."/>
            <person name="Wang C."/>
            <person name="Geng S."/>
            <person name="Li B."/>
            <person name="Dong Q."/>
            <person name="Hou Y."/>
            <person name="Wang H."/>
            <person name="Ai P."/>
            <person name="Liu Z."/>
            <person name="Yi F."/>
            <person name="Sun M."/>
            <person name="An G."/>
            <person name="Cheng J."/>
            <person name="Zhang Y."/>
            <person name="Shi Q."/>
            <person name="Xie Y."/>
            <person name="Shi X."/>
            <person name="Chang Y."/>
            <person name="Huang F."/>
            <person name="Chen Y."/>
            <person name="Hong S."/>
            <person name="Mi L."/>
            <person name="Sun Q."/>
            <person name="Zhang L."/>
            <person name="Zhou B."/>
            <person name="Peng R."/>
            <person name="Zhang X."/>
            <person name="Liu F."/>
        </authorList>
    </citation>
    <scope>NUCLEOTIDE SEQUENCE [LARGE SCALE GENOMIC DNA]</scope>
    <source>
        <strain evidence="3">cv. PA1801</strain>
    </source>
</reference>
<organism evidence="2 3">
    <name type="scientific">Gossypium australe</name>
    <dbReference type="NCBI Taxonomy" id="47621"/>
    <lineage>
        <taxon>Eukaryota</taxon>
        <taxon>Viridiplantae</taxon>
        <taxon>Streptophyta</taxon>
        <taxon>Embryophyta</taxon>
        <taxon>Tracheophyta</taxon>
        <taxon>Spermatophyta</taxon>
        <taxon>Magnoliopsida</taxon>
        <taxon>eudicotyledons</taxon>
        <taxon>Gunneridae</taxon>
        <taxon>Pentapetalae</taxon>
        <taxon>rosids</taxon>
        <taxon>malvids</taxon>
        <taxon>Malvales</taxon>
        <taxon>Malvaceae</taxon>
        <taxon>Malvoideae</taxon>
        <taxon>Gossypium</taxon>
    </lineage>
</organism>
<keyword evidence="2" id="KW-0548">Nucleotidyltransferase</keyword>
<feature type="domain" description="Reverse transcriptase" evidence="1">
    <location>
        <begin position="4"/>
        <end position="76"/>
    </location>
</feature>
<proteinExistence type="predicted"/>
<keyword evidence="2" id="KW-0808">Transferase</keyword>
<dbReference type="EMBL" id="SMMG02000001">
    <property type="protein sequence ID" value="KAA3486820.1"/>
    <property type="molecule type" value="Genomic_DNA"/>
</dbReference>
<dbReference type="Proteomes" id="UP000325315">
    <property type="component" value="Unassembled WGS sequence"/>
</dbReference>
<dbReference type="AlphaFoldDB" id="A0A5B6WY53"/>
<evidence type="ECO:0000259" key="1">
    <source>
        <dbReference type="Pfam" id="PF00078"/>
    </source>
</evidence>